<dbReference type="Pfam" id="PF13180">
    <property type="entry name" value="PDZ_2"/>
    <property type="match status" value="1"/>
</dbReference>
<dbReference type="InterPro" id="IPR001478">
    <property type="entry name" value="PDZ"/>
</dbReference>
<keyword evidence="5 9" id="KW-0378">Hydrolase</keyword>
<dbReference type="EMBL" id="JBHTKN010000015">
    <property type="protein sequence ID" value="MFD1043878.1"/>
    <property type="molecule type" value="Genomic_DNA"/>
</dbReference>
<dbReference type="SUPFAM" id="SSF50494">
    <property type="entry name" value="Trypsin-like serine proteases"/>
    <property type="match status" value="1"/>
</dbReference>
<evidence type="ECO:0000313" key="9">
    <source>
        <dbReference type="EMBL" id="MFD1043878.1"/>
    </source>
</evidence>
<evidence type="ECO:0000256" key="5">
    <source>
        <dbReference type="ARBA" id="ARBA00022801"/>
    </source>
</evidence>
<keyword evidence="3 7" id="KW-0732">Signal</keyword>
<comment type="caution">
    <text evidence="9">The sequence shown here is derived from an EMBL/GenBank/DDBJ whole genome shotgun (WGS) entry which is preliminary data.</text>
</comment>
<gene>
    <name evidence="9" type="ORF">ACFQ2N_16115</name>
</gene>
<dbReference type="Proteomes" id="UP001597033">
    <property type="component" value="Unassembled WGS sequence"/>
</dbReference>
<dbReference type="RefSeq" id="WP_379655911.1">
    <property type="nucleotide sequence ID" value="NZ_JBHTKN010000015.1"/>
</dbReference>
<evidence type="ECO:0000256" key="6">
    <source>
        <dbReference type="ARBA" id="ARBA00022825"/>
    </source>
</evidence>
<dbReference type="PANTHER" id="PTHR22939:SF129">
    <property type="entry name" value="SERINE PROTEASE HTRA2, MITOCHONDRIAL"/>
    <property type="match status" value="1"/>
</dbReference>
<feature type="chain" id="PRO_5046951322" evidence="7">
    <location>
        <begin position="21"/>
        <end position="490"/>
    </location>
</feature>
<dbReference type="InterPro" id="IPR036034">
    <property type="entry name" value="PDZ_sf"/>
</dbReference>
<organism evidence="9 10">
    <name type="scientific">Pseudoxanthomonas kaohsiungensis</name>
    <dbReference type="NCBI Taxonomy" id="283923"/>
    <lineage>
        <taxon>Bacteria</taxon>
        <taxon>Pseudomonadati</taxon>
        <taxon>Pseudomonadota</taxon>
        <taxon>Gammaproteobacteria</taxon>
        <taxon>Lysobacterales</taxon>
        <taxon>Lysobacteraceae</taxon>
        <taxon>Pseudoxanthomonas</taxon>
    </lineage>
</organism>
<evidence type="ECO:0000256" key="2">
    <source>
        <dbReference type="ARBA" id="ARBA00022670"/>
    </source>
</evidence>
<protein>
    <submittedName>
        <fullName evidence="9">Do family serine endopeptidase</fullName>
        <ecNumber evidence="9">3.4.21.107</ecNumber>
    </submittedName>
</protein>
<evidence type="ECO:0000259" key="8">
    <source>
        <dbReference type="PROSITE" id="PS50106"/>
    </source>
</evidence>
<dbReference type="PRINTS" id="PR00834">
    <property type="entry name" value="PROTEASES2C"/>
</dbReference>
<dbReference type="SUPFAM" id="SSF50156">
    <property type="entry name" value="PDZ domain-like"/>
    <property type="match status" value="2"/>
</dbReference>
<name>A0ABW3M048_9GAMM</name>
<dbReference type="InterPro" id="IPR011782">
    <property type="entry name" value="Pept_S1C_Do"/>
</dbReference>
<feature type="domain" description="PDZ" evidence="8">
    <location>
        <begin position="387"/>
        <end position="482"/>
    </location>
</feature>
<dbReference type="GO" id="GO:0016787">
    <property type="term" value="F:hydrolase activity"/>
    <property type="evidence" value="ECO:0007669"/>
    <property type="project" value="UniProtKB-KW"/>
</dbReference>
<dbReference type="NCBIfam" id="TIGR02037">
    <property type="entry name" value="degP_htrA_DO"/>
    <property type="match status" value="1"/>
</dbReference>
<evidence type="ECO:0000256" key="1">
    <source>
        <dbReference type="ARBA" id="ARBA00010541"/>
    </source>
</evidence>
<evidence type="ECO:0000256" key="3">
    <source>
        <dbReference type="ARBA" id="ARBA00022729"/>
    </source>
</evidence>
<dbReference type="InterPro" id="IPR001940">
    <property type="entry name" value="Peptidase_S1C"/>
</dbReference>
<dbReference type="Pfam" id="PF13365">
    <property type="entry name" value="Trypsin_2"/>
    <property type="match status" value="1"/>
</dbReference>
<dbReference type="Gene3D" id="2.40.10.120">
    <property type="match status" value="1"/>
</dbReference>
<dbReference type="PANTHER" id="PTHR22939">
    <property type="entry name" value="SERINE PROTEASE FAMILY S1C HTRA-RELATED"/>
    <property type="match status" value="1"/>
</dbReference>
<reference evidence="10" key="1">
    <citation type="journal article" date="2019" name="Int. J. Syst. Evol. Microbiol.">
        <title>The Global Catalogue of Microorganisms (GCM) 10K type strain sequencing project: providing services to taxonomists for standard genome sequencing and annotation.</title>
        <authorList>
            <consortium name="The Broad Institute Genomics Platform"/>
            <consortium name="The Broad Institute Genome Sequencing Center for Infectious Disease"/>
            <person name="Wu L."/>
            <person name="Ma J."/>
        </authorList>
    </citation>
    <scope>NUCLEOTIDE SEQUENCE [LARGE SCALE GENOMIC DNA]</scope>
    <source>
        <strain evidence="10">CCUG 55854</strain>
    </source>
</reference>
<keyword evidence="10" id="KW-1185">Reference proteome</keyword>
<comment type="similarity">
    <text evidence="1">Belongs to the peptidase S1C family.</text>
</comment>
<evidence type="ECO:0000313" key="10">
    <source>
        <dbReference type="Proteomes" id="UP001597033"/>
    </source>
</evidence>
<dbReference type="Gene3D" id="2.30.42.10">
    <property type="match status" value="2"/>
</dbReference>
<proteinExistence type="inferred from homology"/>
<keyword evidence="4" id="KW-0677">Repeat</keyword>
<accession>A0ABW3M048</accession>
<dbReference type="InterPro" id="IPR009003">
    <property type="entry name" value="Peptidase_S1_PA"/>
</dbReference>
<feature type="signal peptide" evidence="7">
    <location>
        <begin position="1"/>
        <end position="20"/>
    </location>
</feature>
<keyword evidence="6" id="KW-0720">Serine protease</keyword>
<sequence length="490" mass="50613">MRPAATLLALTCAAAFGGFAATALDGLLDNRAEANPAPAPVAPLAPAPAPLPREAVAAALPEAIDGQALPSLAPMLKQVMPAVVSVHTKQRVKVRNPFFDDPMFRRLFPQVPQERINESLGSGVIIDAARGYVLTNHHVIEGADDVSVTLADGRTLKAEFLGSDRDTDVALIRIPAENLAGLPLGDSGRLQVGDYVVAIGNPFGLNQTVTSGIVSAVGRSGIRGLGYQNFIQTDASINPGNSGGALVNLRGELVGINTASLNPQGSMAGNIGLGLAIPSNLARDVVQQLVTTGEVRRGTLGIDAQALDARLARSLGLAEGQQGALVTQVYAGSGAAAAGIRPGDVIIGAGDQRIADPFALHNFEGLQPVGERVPLQVLRDGKTLTLSATLREQPRALDGGAVDPRLAGARLAELPEAQRQARGRGGVLVEDVQPGSRAARNQLRPGDVIVATTAGPVADLPALRSSLAQAPQQLVLLVTRGNVQGRLLMQ</sequence>
<evidence type="ECO:0000256" key="4">
    <source>
        <dbReference type="ARBA" id="ARBA00022737"/>
    </source>
</evidence>
<keyword evidence="2" id="KW-0645">Protease</keyword>
<evidence type="ECO:0000256" key="7">
    <source>
        <dbReference type="SAM" id="SignalP"/>
    </source>
</evidence>
<dbReference type="SMART" id="SM00228">
    <property type="entry name" value="PDZ"/>
    <property type="match status" value="2"/>
</dbReference>
<dbReference type="EC" id="3.4.21.107" evidence="9"/>
<dbReference type="PROSITE" id="PS50106">
    <property type="entry name" value="PDZ"/>
    <property type="match status" value="2"/>
</dbReference>
<feature type="domain" description="PDZ" evidence="8">
    <location>
        <begin position="289"/>
        <end position="381"/>
    </location>
</feature>